<evidence type="ECO:0000259" key="4">
    <source>
        <dbReference type="Pfam" id="PF09718"/>
    </source>
</evidence>
<organism evidence="5 6">
    <name type="scientific">Pseudomonas phage vB_PaeS_PM105</name>
    <dbReference type="NCBI Taxonomy" id="1743016"/>
    <lineage>
        <taxon>Viruses</taxon>
        <taxon>Duplodnaviria</taxon>
        <taxon>Heunggongvirae</taxon>
        <taxon>Uroviricota</taxon>
        <taxon>Caudoviricetes</taxon>
        <taxon>Guarnerosvirinae</taxon>
        <taxon>Mechnikovvirus</taxon>
        <taxon>Mechnikovvirus PM105</taxon>
        <taxon>Beetrevirus PM105</taxon>
    </lineage>
</organism>
<dbReference type="Proteomes" id="UP000204666">
    <property type="component" value="Genome"/>
</dbReference>
<dbReference type="Pfam" id="PF09718">
    <property type="entry name" value="Tape_meas_lam_C"/>
    <property type="match status" value="1"/>
</dbReference>
<feature type="domain" description="Bacteriophage tail tape measure N-terminal" evidence="3">
    <location>
        <begin position="342"/>
        <end position="474"/>
    </location>
</feature>
<name>A0A0S4L7E6_9CAUD</name>
<feature type="coiled-coil region" evidence="1">
    <location>
        <begin position="696"/>
        <end position="723"/>
    </location>
</feature>
<evidence type="ECO:0000256" key="2">
    <source>
        <dbReference type="SAM" id="MobiDB-lite"/>
    </source>
</evidence>
<feature type="domain" description="Bacteriophage tail tape measure C-terminal" evidence="4">
    <location>
        <begin position="913"/>
        <end position="984"/>
    </location>
</feature>
<accession>A0A0S4L7E6</accession>
<keyword evidence="6" id="KW-1185">Reference proteome</keyword>
<protein>
    <submittedName>
        <fullName evidence="5">Putative tail length tape-measure protein</fullName>
    </submittedName>
</protein>
<evidence type="ECO:0000256" key="1">
    <source>
        <dbReference type="SAM" id="Coils"/>
    </source>
</evidence>
<feature type="region of interest" description="Disordered" evidence="2">
    <location>
        <begin position="675"/>
        <end position="694"/>
    </location>
</feature>
<dbReference type="RefSeq" id="YP_009188557.1">
    <property type="nucleotide sequence ID" value="NC_028667.1"/>
</dbReference>
<sequence length="1283" mass="133993">MATGKELDLALRIRADGNQGAQALDNINSQVEQIGTSATATSSQLSAIGESADQQAARLKAMVAASLQQQAAFDALANSSDKLNTSTRAATAGWQESARAQSASMNAYHNAERARQQQIATEQRAAEAAAKASAEFDKQQSELAKLLGAIDPVTRELEKLDNLEKRLGQARNSQLIDPEGFATYSARLQEQRERLLGTSDAMKVAGLSAGQYKQAMRQLPAQITDVVTSLASGMPVWMVAIQQGGQITDSFGGVGETFRALGEKIKSFFGLTSSVNAGGILAVGEGLAAVAKEQSAVADGADNVSDGFTDMADTANTTAEAAENAKGALSGLGSAGGAFAIVAAAAAAAAVALAYAYKKGSDEASELNESIILTGNYAGTSAGQLAAMAASLAKVNGTRYEAVAALSEITSTGKFTVEQIEQVGTTAIAMQEATGKAVSETVAEFSKLADDPVKASQQLNDRYHYLTASVYEQITALERQGDTLGAAQFAMDAYSQAMDERANQIVENLGTMERAWRTVGDIAKGAWDEMLGVGRTETPEERLEQLSGPAFKPGQAAASAAVFGPLGWLNEVRKAFQRNSMSDEERGKQFTDALQEIQDEGEKAQAARLKAYLDSEATRGQQSMDRLLETVRTNKEKRDKLNRELDRSIAAIQATNPNDERLRPENIAAARKAIDQKYKDPKTPKGPSTPLDQSTVTEAKNQLDQLQADYRNAEQKLQAQQRAGLLSYADYVAQRGELISQNKDQVTAAYEGEIQALEALRDKSSTTAAQRISLDQKIAEARNNMVKAQKKADADLEVLQLNEQGRLKKQAQAVKAYSDALQQQQDALALQGQRAAAAVGMGAQQRRLFDQRGSLDDRFAQQRLDLASQYGDGSRGMSLDEYNDKLQKLQANHAAMTEQLQRNYAALQIAQADWTNGARSAFADYLDSARNVAGQTYDLFSNAMSGLENSVVSAVTTGKASLDDFLRTLAADSARMATRQLGASLLSSFGLGETKDAGSKDLAVGASAVSASAGALATAGGTLVTGAAAIQAAAASLAAANGGQVLGGAASAAGQAGPAAAIAAASTEGAAAMGSAISEATTSGGGTLASALAGVFGQGASLFGNLFSSLFGGGAAGGTGGGGGWLQLGMSAASAYFGGGFADGGRIQGPGTGTSDSIPILASNDEFMTRAAVVRQPGALAFLEQFNRYGMAALGAWANPVRHATGGLMGTPAPAMPAPGLSASRLQEPAKNLSATLKNNQNFYLVDDPSRIGDVMAGRYGDEAMVLHISRDPQKFRQLLGIN</sequence>
<dbReference type="InterPro" id="IPR009628">
    <property type="entry name" value="Phage_tape_measure_N"/>
</dbReference>
<dbReference type="Pfam" id="PF06791">
    <property type="entry name" value="TMP_2"/>
    <property type="match status" value="2"/>
</dbReference>
<keyword evidence="1" id="KW-0175">Coiled coil</keyword>
<dbReference type="KEGG" id="vg:26517347"/>
<reference evidence="5 6" key="1">
    <citation type="journal article" date="2016" name="Genome Announc.">
        <title>Complete Genome Sequence of PM105, a New Pseudomonas aeruginosa B3-Like Transposable Phage.</title>
        <authorList>
            <person name="Pourcel C."/>
            <person name="Midoux C."/>
            <person name="Bourkaltseva M."/>
            <person name="Pleteneva E."/>
            <person name="Krylov V."/>
        </authorList>
    </citation>
    <scope>NUCLEOTIDE SEQUENCE [LARGE SCALE GENOMIC DNA]</scope>
</reference>
<proteinExistence type="predicted"/>
<dbReference type="InterPro" id="IPR006431">
    <property type="entry name" value="Phage_tape_meas_C"/>
</dbReference>
<dbReference type="GeneID" id="26517347"/>
<evidence type="ECO:0000259" key="3">
    <source>
        <dbReference type="Pfam" id="PF06791"/>
    </source>
</evidence>
<evidence type="ECO:0000313" key="5">
    <source>
        <dbReference type="EMBL" id="CUS27828.1"/>
    </source>
</evidence>
<feature type="domain" description="Bacteriophage tail tape measure N-terminal" evidence="3">
    <location>
        <begin position="201"/>
        <end position="324"/>
    </location>
</feature>
<dbReference type="EMBL" id="LN898172">
    <property type="protein sequence ID" value="CUS27828.1"/>
    <property type="molecule type" value="Genomic_DNA"/>
</dbReference>
<evidence type="ECO:0000313" key="6">
    <source>
        <dbReference type="Proteomes" id="UP000204666"/>
    </source>
</evidence>
<gene>
    <name evidence="5" type="primary">PM105_45</name>
</gene>